<name>A0A811UA70_CERCA</name>
<evidence type="ECO:0000256" key="1">
    <source>
        <dbReference type="SAM" id="MobiDB-lite"/>
    </source>
</evidence>
<feature type="region of interest" description="Disordered" evidence="1">
    <location>
        <begin position="117"/>
        <end position="153"/>
    </location>
</feature>
<keyword evidence="3" id="KW-1185">Reference proteome</keyword>
<proteinExistence type="predicted"/>
<protein>
    <submittedName>
        <fullName evidence="2">(Mediterranean fruit fly) hypothetical protein</fullName>
    </submittedName>
</protein>
<sequence length="165" mass="18779">MHSTAYYLCKRTKYNSSYLENNSSCLENRLQISSTAGSVSKFFKMDIDCVQIKNSAKILLNFMFLPTLHYFRPAYAPYSPYVPCPPHLPNRLFPHECNWSCTGKGDRVIDVVGPMAKPPQQVTDKSSKDLINHVPSNDEPKEQHKDKINGEDSKNSLTNKLFCCI</sequence>
<organism evidence="2 3">
    <name type="scientific">Ceratitis capitata</name>
    <name type="common">Mediterranean fruit fly</name>
    <name type="synonym">Tephritis capitata</name>
    <dbReference type="NCBI Taxonomy" id="7213"/>
    <lineage>
        <taxon>Eukaryota</taxon>
        <taxon>Metazoa</taxon>
        <taxon>Ecdysozoa</taxon>
        <taxon>Arthropoda</taxon>
        <taxon>Hexapoda</taxon>
        <taxon>Insecta</taxon>
        <taxon>Pterygota</taxon>
        <taxon>Neoptera</taxon>
        <taxon>Endopterygota</taxon>
        <taxon>Diptera</taxon>
        <taxon>Brachycera</taxon>
        <taxon>Muscomorpha</taxon>
        <taxon>Tephritoidea</taxon>
        <taxon>Tephritidae</taxon>
        <taxon>Ceratitis</taxon>
        <taxon>Ceratitis</taxon>
    </lineage>
</organism>
<comment type="caution">
    <text evidence="2">The sequence shown here is derived from an EMBL/GenBank/DDBJ whole genome shotgun (WGS) entry which is preliminary data.</text>
</comment>
<dbReference type="AlphaFoldDB" id="A0A811UA70"/>
<dbReference type="EMBL" id="CAJHJT010000001">
    <property type="protein sequence ID" value="CAD6995804.1"/>
    <property type="molecule type" value="Genomic_DNA"/>
</dbReference>
<evidence type="ECO:0000313" key="3">
    <source>
        <dbReference type="Proteomes" id="UP000606786"/>
    </source>
</evidence>
<dbReference type="Proteomes" id="UP000606786">
    <property type="component" value="Unassembled WGS sequence"/>
</dbReference>
<feature type="compositionally biased region" description="Basic and acidic residues" evidence="1">
    <location>
        <begin position="125"/>
        <end position="153"/>
    </location>
</feature>
<reference evidence="2" key="1">
    <citation type="submission" date="2020-11" db="EMBL/GenBank/DDBJ databases">
        <authorList>
            <person name="Whitehead M."/>
        </authorList>
    </citation>
    <scope>NUCLEOTIDE SEQUENCE</scope>
    <source>
        <strain evidence="2">EGII</strain>
    </source>
</reference>
<evidence type="ECO:0000313" key="2">
    <source>
        <dbReference type="EMBL" id="CAD6995804.1"/>
    </source>
</evidence>
<gene>
    <name evidence="2" type="ORF">CCAP1982_LOCUS4508</name>
</gene>
<accession>A0A811UA70</accession>